<organism evidence="1 2">
    <name type="scientific">Corchorus capsularis</name>
    <name type="common">Jute</name>
    <dbReference type="NCBI Taxonomy" id="210143"/>
    <lineage>
        <taxon>Eukaryota</taxon>
        <taxon>Viridiplantae</taxon>
        <taxon>Streptophyta</taxon>
        <taxon>Embryophyta</taxon>
        <taxon>Tracheophyta</taxon>
        <taxon>Spermatophyta</taxon>
        <taxon>Magnoliopsida</taxon>
        <taxon>eudicotyledons</taxon>
        <taxon>Gunneridae</taxon>
        <taxon>Pentapetalae</taxon>
        <taxon>rosids</taxon>
        <taxon>malvids</taxon>
        <taxon>Malvales</taxon>
        <taxon>Malvaceae</taxon>
        <taxon>Grewioideae</taxon>
        <taxon>Apeibeae</taxon>
        <taxon>Corchorus</taxon>
    </lineage>
</organism>
<dbReference type="Proteomes" id="UP000188268">
    <property type="component" value="Unassembled WGS sequence"/>
</dbReference>
<gene>
    <name evidence="1" type="ORF">CCACVL1_13584</name>
</gene>
<reference evidence="1 2" key="1">
    <citation type="submission" date="2013-09" db="EMBL/GenBank/DDBJ databases">
        <title>Corchorus capsularis genome sequencing.</title>
        <authorList>
            <person name="Alam M."/>
            <person name="Haque M.S."/>
            <person name="Islam M.S."/>
            <person name="Emdad E.M."/>
            <person name="Islam M.M."/>
            <person name="Ahmed B."/>
            <person name="Halim A."/>
            <person name="Hossen Q.M.M."/>
            <person name="Hossain M.Z."/>
            <person name="Ahmed R."/>
            <person name="Khan M.M."/>
            <person name="Islam R."/>
            <person name="Rashid M.M."/>
            <person name="Khan S.A."/>
            <person name="Rahman M.S."/>
            <person name="Alam M."/>
        </authorList>
    </citation>
    <scope>NUCLEOTIDE SEQUENCE [LARGE SCALE GENOMIC DNA]</scope>
    <source>
        <strain evidence="2">cv. CVL-1</strain>
        <tissue evidence="1">Whole seedling</tissue>
    </source>
</reference>
<protein>
    <submittedName>
        <fullName evidence="1">Uncharacterized protein</fullName>
    </submittedName>
</protein>
<comment type="caution">
    <text evidence="1">The sequence shown here is derived from an EMBL/GenBank/DDBJ whole genome shotgun (WGS) entry which is preliminary data.</text>
</comment>
<evidence type="ECO:0000313" key="1">
    <source>
        <dbReference type="EMBL" id="OMO79564.1"/>
    </source>
</evidence>
<name>A0A1R3IAH7_COCAP</name>
<accession>A0A1R3IAH7</accession>
<sequence>MSDNDFQRLGFTTLLSPTLVVSHWSTCHLPLQLKNQAAGAGLQAKPITGSSEACDVHVS</sequence>
<dbReference type="EMBL" id="AWWV01010379">
    <property type="protein sequence ID" value="OMO79564.1"/>
    <property type="molecule type" value="Genomic_DNA"/>
</dbReference>
<keyword evidence="2" id="KW-1185">Reference proteome</keyword>
<evidence type="ECO:0000313" key="2">
    <source>
        <dbReference type="Proteomes" id="UP000188268"/>
    </source>
</evidence>
<dbReference type="Gramene" id="OMO79564">
    <property type="protein sequence ID" value="OMO79564"/>
    <property type="gene ID" value="CCACVL1_13584"/>
</dbReference>
<dbReference type="AlphaFoldDB" id="A0A1R3IAH7"/>
<proteinExistence type="predicted"/>